<dbReference type="EMBL" id="JBHSTI010000033">
    <property type="protein sequence ID" value="MFC6239467.1"/>
    <property type="molecule type" value="Genomic_DNA"/>
</dbReference>
<reference evidence="3" key="1">
    <citation type="journal article" date="2019" name="Int. J. Syst. Evol. Microbiol.">
        <title>The Global Catalogue of Microorganisms (GCM) 10K type strain sequencing project: providing services to taxonomists for standard genome sequencing and annotation.</title>
        <authorList>
            <consortium name="The Broad Institute Genomics Platform"/>
            <consortium name="The Broad Institute Genome Sequencing Center for Infectious Disease"/>
            <person name="Wu L."/>
            <person name="Ma J."/>
        </authorList>
    </citation>
    <scope>NUCLEOTIDE SEQUENCE [LARGE SCALE GENOMIC DNA]</scope>
    <source>
        <strain evidence="3">CGMCC 4.7317</strain>
    </source>
</reference>
<name>A0ABW1T6E4_9ACTN</name>
<dbReference type="Gene3D" id="3.40.50.1580">
    <property type="entry name" value="Nucleoside phosphorylase domain"/>
    <property type="match status" value="1"/>
</dbReference>
<dbReference type="InterPro" id="IPR035994">
    <property type="entry name" value="Nucleoside_phosphorylase_sf"/>
</dbReference>
<sequence>MELQGAVRPDQPLLVVALDLEAAQLGDRLPVLLTGVGKVRAAIAVTRLLATARPSMVVNIGTAGGLRHGLDGVHEIGTVLQHDFASEAIEKITGIRFGPPIELGAGLTLATGDQFVQGGPVRDALAERADLVDMEAYAVAAACREADVPVRIVKLVSDDADEHALRSWVDTVSDHARTLATWVDEHL</sequence>
<evidence type="ECO:0000313" key="2">
    <source>
        <dbReference type="EMBL" id="MFC6239467.1"/>
    </source>
</evidence>
<accession>A0ABW1T6E4</accession>
<gene>
    <name evidence="2" type="ORF">ACFQGU_16460</name>
</gene>
<comment type="caution">
    <text evidence="2">The sequence shown here is derived from an EMBL/GenBank/DDBJ whole genome shotgun (WGS) entry which is preliminary data.</text>
</comment>
<organism evidence="2 3">
    <name type="scientific">Longivirga aurantiaca</name>
    <dbReference type="NCBI Taxonomy" id="1837743"/>
    <lineage>
        <taxon>Bacteria</taxon>
        <taxon>Bacillati</taxon>
        <taxon>Actinomycetota</taxon>
        <taxon>Actinomycetes</taxon>
        <taxon>Sporichthyales</taxon>
        <taxon>Sporichthyaceae</taxon>
        <taxon>Longivirga</taxon>
    </lineage>
</organism>
<feature type="domain" description="Nucleoside phosphorylase" evidence="1">
    <location>
        <begin position="26"/>
        <end position="70"/>
    </location>
</feature>
<dbReference type="SUPFAM" id="SSF53167">
    <property type="entry name" value="Purine and uridine phosphorylases"/>
    <property type="match status" value="1"/>
</dbReference>
<keyword evidence="3" id="KW-1185">Reference proteome</keyword>
<feature type="domain" description="Nucleoside phosphorylase" evidence="1">
    <location>
        <begin position="108"/>
        <end position="176"/>
    </location>
</feature>
<dbReference type="RefSeq" id="WP_386768787.1">
    <property type="nucleotide sequence ID" value="NZ_JBHSTI010000033.1"/>
</dbReference>
<protein>
    <submittedName>
        <fullName evidence="2">Nucleosidase</fullName>
    </submittedName>
</protein>
<dbReference type="PANTHER" id="PTHR46832">
    <property type="entry name" value="5'-METHYLTHIOADENOSINE/S-ADENOSYLHOMOCYSTEINE NUCLEOSIDASE"/>
    <property type="match status" value="1"/>
</dbReference>
<dbReference type="PANTHER" id="PTHR46832:SF1">
    <property type="entry name" value="5'-METHYLTHIOADENOSINE_S-ADENOSYLHOMOCYSTEINE NUCLEOSIDASE"/>
    <property type="match status" value="1"/>
</dbReference>
<dbReference type="Proteomes" id="UP001596138">
    <property type="component" value="Unassembled WGS sequence"/>
</dbReference>
<evidence type="ECO:0000313" key="3">
    <source>
        <dbReference type="Proteomes" id="UP001596138"/>
    </source>
</evidence>
<dbReference type="InterPro" id="IPR000845">
    <property type="entry name" value="Nucleoside_phosphorylase_d"/>
</dbReference>
<evidence type="ECO:0000259" key="1">
    <source>
        <dbReference type="Pfam" id="PF01048"/>
    </source>
</evidence>
<dbReference type="Pfam" id="PF01048">
    <property type="entry name" value="PNP_UDP_1"/>
    <property type="match status" value="2"/>
</dbReference>
<proteinExistence type="predicted"/>
<dbReference type="NCBIfam" id="NF004168">
    <property type="entry name" value="PRK05634.1"/>
    <property type="match status" value="1"/>
</dbReference>